<dbReference type="AlphaFoldDB" id="A0A8T0IBE0"/>
<proteinExistence type="predicted"/>
<dbReference type="EMBL" id="CM026424">
    <property type="protein sequence ID" value="KAG0581034.1"/>
    <property type="molecule type" value="Genomic_DNA"/>
</dbReference>
<reference evidence="1" key="1">
    <citation type="submission" date="2020-06" db="EMBL/GenBank/DDBJ databases">
        <title>WGS assembly of Ceratodon purpureus strain R40.</title>
        <authorList>
            <person name="Carey S.B."/>
            <person name="Jenkins J."/>
            <person name="Shu S."/>
            <person name="Lovell J.T."/>
            <person name="Sreedasyam A."/>
            <person name="Maumus F."/>
            <person name="Tiley G.P."/>
            <person name="Fernandez-Pozo N."/>
            <person name="Barry K."/>
            <person name="Chen C."/>
            <person name="Wang M."/>
            <person name="Lipzen A."/>
            <person name="Daum C."/>
            <person name="Saski C.A."/>
            <person name="Payton A.C."/>
            <person name="Mcbreen J.C."/>
            <person name="Conrad R.E."/>
            <person name="Kollar L.M."/>
            <person name="Olsson S."/>
            <person name="Huttunen S."/>
            <person name="Landis J.B."/>
            <person name="Wickett N.J."/>
            <person name="Johnson M.G."/>
            <person name="Rensing S.A."/>
            <person name="Grimwood J."/>
            <person name="Schmutz J."/>
            <person name="Mcdaniel S.F."/>
        </authorList>
    </citation>
    <scope>NUCLEOTIDE SEQUENCE</scope>
    <source>
        <strain evidence="1">R40</strain>
    </source>
</reference>
<evidence type="ECO:0000313" key="1">
    <source>
        <dbReference type="EMBL" id="KAG0581034.1"/>
    </source>
</evidence>
<evidence type="ECO:0000313" key="2">
    <source>
        <dbReference type="Proteomes" id="UP000822688"/>
    </source>
</evidence>
<dbReference type="Proteomes" id="UP000822688">
    <property type="component" value="Chromosome 4"/>
</dbReference>
<gene>
    <name evidence="1" type="ORF">KC19_4G219400</name>
</gene>
<organism evidence="1 2">
    <name type="scientific">Ceratodon purpureus</name>
    <name type="common">Fire moss</name>
    <name type="synonym">Dicranum purpureum</name>
    <dbReference type="NCBI Taxonomy" id="3225"/>
    <lineage>
        <taxon>Eukaryota</taxon>
        <taxon>Viridiplantae</taxon>
        <taxon>Streptophyta</taxon>
        <taxon>Embryophyta</taxon>
        <taxon>Bryophyta</taxon>
        <taxon>Bryophytina</taxon>
        <taxon>Bryopsida</taxon>
        <taxon>Dicranidae</taxon>
        <taxon>Pseudoditrichales</taxon>
        <taxon>Ditrichaceae</taxon>
        <taxon>Ceratodon</taxon>
    </lineage>
</organism>
<keyword evidence="2" id="KW-1185">Reference proteome</keyword>
<comment type="caution">
    <text evidence="1">The sequence shown here is derived from an EMBL/GenBank/DDBJ whole genome shotgun (WGS) entry which is preliminary data.</text>
</comment>
<accession>A0A8T0IBE0</accession>
<name>A0A8T0IBE0_CERPU</name>
<protein>
    <submittedName>
        <fullName evidence="1">Uncharacterized protein</fullName>
    </submittedName>
</protein>
<sequence>MFPHFWRWQRFCSSHSKILQPGFQATDFVIPS</sequence>